<dbReference type="CDD" id="cd00730">
    <property type="entry name" value="rubredoxin"/>
    <property type="match status" value="1"/>
</dbReference>
<evidence type="ECO:0000259" key="6">
    <source>
        <dbReference type="PROSITE" id="PS50903"/>
    </source>
</evidence>
<reference evidence="7" key="2">
    <citation type="journal article" date="2021" name="PeerJ">
        <title>Extensive microbial diversity within the chicken gut microbiome revealed by metagenomics and culture.</title>
        <authorList>
            <person name="Gilroy R."/>
            <person name="Ravi A."/>
            <person name="Getino M."/>
            <person name="Pursley I."/>
            <person name="Horton D.L."/>
            <person name="Alikhan N.F."/>
            <person name="Baker D."/>
            <person name="Gharbi K."/>
            <person name="Hall N."/>
            <person name="Watson M."/>
            <person name="Adriaenssens E.M."/>
            <person name="Foster-Nyarko E."/>
            <person name="Jarju S."/>
            <person name="Secka A."/>
            <person name="Antonio M."/>
            <person name="Oren A."/>
            <person name="Chaudhuri R.R."/>
            <person name="La Ragione R."/>
            <person name="Hildebrand F."/>
            <person name="Pallen M.J."/>
        </authorList>
    </citation>
    <scope>NUCLEOTIDE SEQUENCE</scope>
    <source>
        <strain evidence="7">CHK184-20233</strain>
    </source>
</reference>
<feature type="domain" description="Rubredoxin-like" evidence="6">
    <location>
        <begin position="176"/>
        <end position="210"/>
    </location>
</feature>
<evidence type="ECO:0000256" key="2">
    <source>
        <dbReference type="ARBA" id="ARBA00022448"/>
    </source>
</evidence>
<dbReference type="Proteomes" id="UP000824232">
    <property type="component" value="Unassembled WGS sequence"/>
</dbReference>
<dbReference type="PROSITE" id="PS00202">
    <property type="entry name" value="RUBREDOXIN"/>
    <property type="match status" value="1"/>
</dbReference>
<dbReference type="PANTHER" id="PTHR47627">
    <property type="entry name" value="RUBREDOXIN"/>
    <property type="match status" value="1"/>
</dbReference>
<dbReference type="Pfam" id="PF21349">
    <property type="entry name" value="RUBY_RBDX"/>
    <property type="match status" value="1"/>
</dbReference>
<comment type="caution">
    <text evidence="7">The sequence shown here is derived from an EMBL/GenBank/DDBJ whole genome shotgun (WGS) entry which is preliminary data.</text>
</comment>
<evidence type="ECO:0000256" key="3">
    <source>
        <dbReference type="ARBA" id="ARBA00022723"/>
    </source>
</evidence>
<dbReference type="SUPFAM" id="SSF57802">
    <property type="entry name" value="Rubredoxin-like"/>
    <property type="match status" value="2"/>
</dbReference>
<evidence type="ECO:0000256" key="5">
    <source>
        <dbReference type="ARBA" id="ARBA00023004"/>
    </source>
</evidence>
<keyword evidence="3" id="KW-0479">Metal-binding</keyword>
<dbReference type="AlphaFoldDB" id="A0A9D1DTP6"/>
<accession>A0A9D1DTP6</accession>
<sequence length="211" mass="24369">MKKYRCTICGYIYDEAKEKVKFVDLPDDWKCPLCGAPKSLFEEVKEEKAEIKKESKVEVIEEDDDLRELSNYEISLICSNLARGCEKQYLEEEKDLFRELSKYYEGLEEDKTGSLDDVINMIDSDINSFSKAVEVFSKYNDRGAKRVVNWANKSTNIMKVVIDTYKEKGIDYIKNTKIWVCDICGFVYIGDNPPKVCPVCKVPSLKILEVC</sequence>
<evidence type="ECO:0000313" key="8">
    <source>
        <dbReference type="Proteomes" id="UP000824232"/>
    </source>
</evidence>
<dbReference type="GO" id="GO:0005506">
    <property type="term" value="F:iron ion binding"/>
    <property type="evidence" value="ECO:0007669"/>
    <property type="project" value="InterPro"/>
</dbReference>
<evidence type="ECO:0000313" key="7">
    <source>
        <dbReference type="EMBL" id="HIR58805.1"/>
    </source>
</evidence>
<reference evidence="7" key="1">
    <citation type="submission" date="2020-10" db="EMBL/GenBank/DDBJ databases">
        <authorList>
            <person name="Gilroy R."/>
        </authorList>
    </citation>
    <scope>NUCLEOTIDE SEQUENCE</scope>
    <source>
        <strain evidence="7">CHK184-20233</strain>
    </source>
</reference>
<keyword evidence="5" id="KW-0408">Iron</keyword>
<dbReference type="GO" id="GO:0009055">
    <property type="term" value="F:electron transfer activity"/>
    <property type="evidence" value="ECO:0007669"/>
    <property type="project" value="TreeGrafter"/>
</dbReference>
<keyword evidence="2" id="KW-0813">Transport</keyword>
<feature type="domain" description="Rubredoxin-like" evidence="6">
    <location>
        <begin position="1"/>
        <end position="44"/>
    </location>
</feature>
<protein>
    <submittedName>
        <fullName evidence="7">Rubredoxin</fullName>
    </submittedName>
</protein>
<evidence type="ECO:0000256" key="4">
    <source>
        <dbReference type="ARBA" id="ARBA00022982"/>
    </source>
</evidence>
<dbReference type="InterPro" id="IPR018527">
    <property type="entry name" value="Rubredoxin_Fe_BS"/>
</dbReference>
<dbReference type="InterPro" id="IPR024935">
    <property type="entry name" value="Rubredoxin_dom"/>
</dbReference>
<keyword evidence="4" id="KW-0249">Electron transport</keyword>
<gene>
    <name evidence="7" type="ORF">IAB38_02030</name>
</gene>
<dbReference type="GO" id="GO:0043448">
    <property type="term" value="P:alkane catabolic process"/>
    <property type="evidence" value="ECO:0007669"/>
    <property type="project" value="TreeGrafter"/>
</dbReference>
<dbReference type="Gene3D" id="2.20.28.10">
    <property type="match status" value="2"/>
</dbReference>
<dbReference type="PROSITE" id="PS50903">
    <property type="entry name" value="RUBREDOXIN_LIKE"/>
    <property type="match status" value="2"/>
</dbReference>
<name>A0A9D1DTP6_9FIRM</name>
<proteinExistence type="predicted"/>
<comment type="cofactor">
    <cofactor evidence="1">
        <name>Fe(3+)</name>
        <dbReference type="ChEBI" id="CHEBI:29034"/>
    </cofactor>
</comment>
<dbReference type="EMBL" id="DVHC01000023">
    <property type="protein sequence ID" value="HIR58805.1"/>
    <property type="molecule type" value="Genomic_DNA"/>
</dbReference>
<organism evidence="7 8">
    <name type="scientific">Candidatus Onthousia excrementipullorum</name>
    <dbReference type="NCBI Taxonomy" id="2840884"/>
    <lineage>
        <taxon>Bacteria</taxon>
        <taxon>Bacillati</taxon>
        <taxon>Bacillota</taxon>
        <taxon>Bacilli</taxon>
        <taxon>Candidatus Onthousia</taxon>
    </lineage>
</organism>
<dbReference type="InterPro" id="IPR024934">
    <property type="entry name" value="Rubredoxin-like_dom"/>
</dbReference>
<dbReference type="PANTHER" id="PTHR47627:SF1">
    <property type="entry name" value="RUBREDOXIN-1-RELATED"/>
    <property type="match status" value="1"/>
</dbReference>
<dbReference type="InterPro" id="IPR048574">
    <property type="entry name" value="RUBY_RBDX"/>
</dbReference>
<evidence type="ECO:0000256" key="1">
    <source>
        <dbReference type="ARBA" id="ARBA00001965"/>
    </source>
</evidence>
<dbReference type="Pfam" id="PF00301">
    <property type="entry name" value="Rubredoxin"/>
    <property type="match status" value="1"/>
</dbReference>
<dbReference type="InterPro" id="IPR050526">
    <property type="entry name" value="Rubredoxin_ET"/>
</dbReference>